<sequence>MAVPGTRKKILSIIEDVEIVSNHIYYKHIVVLIRELLDYLSTPKSQRPDDIDISQLVALLKQKDTEMQDTLKIAREQGELQKKMDILKGEVHKHDQEIKQLQKNLKEAESVLSTAIYQAKQKLSSINQASSKRISSEELIKYAHKISAGYAVAAPPTWQPGDPRRPYPTDMDMRMGWLGRRGDHITSPALQSHVSFPEGLRQDHTLGEHTIQQMGTSAGGGSLSWQHSFESSLQATSGSVGSAFPHTLTQSLSMENKSSRDAEDVELMTSDSSSSSSSDE</sequence>
<comment type="similarity">
    <text evidence="2 8">Belongs to the Mediator complex subunit 4 family.</text>
</comment>
<comment type="subunit">
    <text evidence="8">Component of the Mediator complex.</text>
</comment>
<dbReference type="Pfam" id="PF10018">
    <property type="entry name" value="Med4"/>
    <property type="match status" value="1"/>
</dbReference>
<dbReference type="Proteomes" id="UP001208570">
    <property type="component" value="Unassembled WGS sequence"/>
</dbReference>
<accession>A0AAD9K2U8</accession>
<feature type="compositionally biased region" description="Polar residues" evidence="10">
    <location>
        <begin position="247"/>
        <end position="256"/>
    </location>
</feature>
<evidence type="ECO:0000256" key="1">
    <source>
        <dbReference type="ARBA" id="ARBA00004123"/>
    </source>
</evidence>
<keyword evidence="12" id="KW-1185">Reference proteome</keyword>
<evidence type="ECO:0000256" key="6">
    <source>
        <dbReference type="ARBA" id="ARBA00023242"/>
    </source>
</evidence>
<evidence type="ECO:0000256" key="2">
    <source>
        <dbReference type="ARBA" id="ARBA00009626"/>
    </source>
</evidence>
<evidence type="ECO:0000256" key="9">
    <source>
        <dbReference type="SAM" id="Coils"/>
    </source>
</evidence>
<dbReference type="GO" id="GO:0016592">
    <property type="term" value="C:mediator complex"/>
    <property type="evidence" value="ECO:0007669"/>
    <property type="project" value="InterPro"/>
</dbReference>
<organism evidence="11 12">
    <name type="scientific">Paralvinella palmiformis</name>
    <dbReference type="NCBI Taxonomy" id="53620"/>
    <lineage>
        <taxon>Eukaryota</taxon>
        <taxon>Metazoa</taxon>
        <taxon>Spiralia</taxon>
        <taxon>Lophotrochozoa</taxon>
        <taxon>Annelida</taxon>
        <taxon>Polychaeta</taxon>
        <taxon>Sedentaria</taxon>
        <taxon>Canalipalpata</taxon>
        <taxon>Terebellida</taxon>
        <taxon>Terebelliformia</taxon>
        <taxon>Alvinellidae</taxon>
        <taxon>Paralvinella</taxon>
    </lineage>
</organism>
<gene>
    <name evidence="8" type="primary">MED4</name>
    <name evidence="11" type="ORF">LSH36_72g00009</name>
</gene>
<dbReference type="PANTHER" id="PTHR13208:SF2">
    <property type="entry name" value="MEDIATOR OF RNA POLYMERASE II TRANSCRIPTION SUBUNIT 4"/>
    <property type="match status" value="1"/>
</dbReference>
<evidence type="ECO:0000256" key="7">
    <source>
        <dbReference type="ARBA" id="ARBA00031257"/>
    </source>
</evidence>
<dbReference type="InterPro" id="IPR019258">
    <property type="entry name" value="Mediator_Med4"/>
</dbReference>
<protein>
    <recommendedName>
        <fullName evidence="3 8">Mediator of RNA polymerase II transcription subunit 4</fullName>
    </recommendedName>
    <alternativeName>
        <fullName evidence="7 8">Mediator complex subunit 4</fullName>
    </alternativeName>
</protein>
<feature type="compositionally biased region" description="Low complexity" evidence="10">
    <location>
        <begin position="270"/>
        <end position="280"/>
    </location>
</feature>
<keyword evidence="9" id="KW-0175">Coiled coil</keyword>
<dbReference type="PANTHER" id="PTHR13208">
    <property type="entry name" value="MEDIATOR OF RNA POLYMERASE II TRANSCRIPTION SUBUNIT 4"/>
    <property type="match status" value="1"/>
</dbReference>
<dbReference type="EMBL" id="JAODUP010000072">
    <property type="protein sequence ID" value="KAK2163894.1"/>
    <property type="molecule type" value="Genomic_DNA"/>
</dbReference>
<evidence type="ECO:0000256" key="10">
    <source>
        <dbReference type="SAM" id="MobiDB-lite"/>
    </source>
</evidence>
<evidence type="ECO:0000256" key="3">
    <source>
        <dbReference type="ARBA" id="ARBA00020629"/>
    </source>
</evidence>
<comment type="caution">
    <text evidence="11">The sequence shown here is derived from an EMBL/GenBank/DDBJ whole genome shotgun (WGS) entry which is preliminary data.</text>
</comment>
<keyword evidence="5 8" id="KW-0804">Transcription</keyword>
<dbReference type="GO" id="GO:0003712">
    <property type="term" value="F:transcription coregulator activity"/>
    <property type="evidence" value="ECO:0007669"/>
    <property type="project" value="InterPro"/>
</dbReference>
<evidence type="ECO:0000256" key="8">
    <source>
        <dbReference type="RuleBase" id="RU364141"/>
    </source>
</evidence>
<evidence type="ECO:0000256" key="4">
    <source>
        <dbReference type="ARBA" id="ARBA00023015"/>
    </source>
</evidence>
<feature type="coiled-coil region" evidence="9">
    <location>
        <begin position="84"/>
        <end position="118"/>
    </location>
</feature>
<name>A0AAD9K2U8_9ANNE</name>
<keyword evidence="8" id="KW-0010">Activator</keyword>
<proteinExistence type="inferred from homology"/>
<evidence type="ECO:0000313" key="12">
    <source>
        <dbReference type="Proteomes" id="UP001208570"/>
    </source>
</evidence>
<keyword evidence="4 8" id="KW-0805">Transcription regulation</keyword>
<comment type="function">
    <text evidence="8">Component of the Mediator complex, a coactivator involved in the regulated transcription of nearly all RNA polymerase II-dependent genes. Mediator functions as a bridge to convey information from gene-specific regulatory proteins to the basal RNA polymerase II transcription machinery. Mediator is recruited to promoters by direct interactions with regulatory proteins and serves as a scaffold for the assembly of a functional preinitiation complex with RNA polymerase II and the general transcription factors.</text>
</comment>
<dbReference type="GO" id="GO:0070847">
    <property type="term" value="C:core mediator complex"/>
    <property type="evidence" value="ECO:0007669"/>
    <property type="project" value="TreeGrafter"/>
</dbReference>
<evidence type="ECO:0000313" key="11">
    <source>
        <dbReference type="EMBL" id="KAK2163894.1"/>
    </source>
</evidence>
<dbReference type="AlphaFoldDB" id="A0AAD9K2U8"/>
<reference evidence="11" key="1">
    <citation type="journal article" date="2023" name="Mol. Biol. Evol.">
        <title>Third-Generation Sequencing Reveals the Adaptive Role of the Epigenome in Three Deep-Sea Polychaetes.</title>
        <authorList>
            <person name="Perez M."/>
            <person name="Aroh O."/>
            <person name="Sun Y."/>
            <person name="Lan Y."/>
            <person name="Juniper S.K."/>
            <person name="Young C.R."/>
            <person name="Angers B."/>
            <person name="Qian P.Y."/>
        </authorList>
    </citation>
    <scope>NUCLEOTIDE SEQUENCE</scope>
    <source>
        <strain evidence="11">P08H-3</strain>
    </source>
</reference>
<comment type="subcellular location">
    <subcellularLocation>
        <location evidence="1 8">Nucleus</location>
    </subcellularLocation>
</comment>
<dbReference type="GO" id="GO:0006357">
    <property type="term" value="P:regulation of transcription by RNA polymerase II"/>
    <property type="evidence" value="ECO:0007669"/>
    <property type="project" value="InterPro"/>
</dbReference>
<keyword evidence="6 8" id="KW-0539">Nucleus</keyword>
<evidence type="ECO:0000256" key="5">
    <source>
        <dbReference type="ARBA" id="ARBA00023163"/>
    </source>
</evidence>
<feature type="region of interest" description="Disordered" evidence="10">
    <location>
        <begin position="235"/>
        <end position="280"/>
    </location>
</feature>